<organism evidence="10 11">
    <name type="scientific">Ligilactobacillus salivarius</name>
    <dbReference type="NCBI Taxonomy" id="1624"/>
    <lineage>
        <taxon>Bacteria</taxon>
        <taxon>Bacillati</taxon>
        <taxon>Bacillota</taxon>
        <taxon>Bacilli</taxon>
        <taxon>Lactobacillales</taxon>
        <taxon>Lactobacillaceae</taxon>
        <taxon>Ligilactobacillus</taxon>
    </lineage>
</organism>
<evidence type="ECO:0000313" key="10">
    <source>
        <dbReference type="EMBL" id="AIR11639.1"/>
    </source>
</evidence>
<dbReference type="Pfam" id="PF02767">
    <property type="entry name" value="DNA_pol3_beta_2"/>
    <property type="match status" value="1"/>
</dbReference>
<keyword evidence="10" id="KW-0614">Plasmid</keyword>
<dbReference type="GO" id="GO:0003887">
    <property type="term" value="F:DNA-directed DNA polymerase activity"/>
    <property type="evidence" value="ECO:0007669"/>
    <property type="project" value="UniProtKB-KW"/>
</dbReference>
<keyword evidence="4" id="KW-0808">Transferase</keyword>
<dbReference type="RefSeq" id="WP_044005784.1">
    <property type="nucleotide sequence ID" value="NZ_CP007648.1"/>
</dbReference>
<dbReference type="InterPro" id="IPR046938">
    <property type="entry name" value="DNA_clamp_sf"/>
</dbReference>
<evidence type="ECO:0000256" key="2">
    <source>
        <dbReference type="ARBA" id="ARBA00010752"/>
    </source>
</evidence>
<dbReference type="KEGG" id="lsj:LSJ_3019"/>
<keyword evidence="3" id="KW-0963">Cytoplasm</keyword>
<dbReference type="Proteomes" id="UP000029488">
    <property type="component" value="Plasmid pMP1046B"/>
</dbReference>
<reference evidence="10 11" key="1">
    <citation type="journal article" date="2014" name="BMC Genomics">
        <title>Unusual genome complexity in Lactobacillus salivarius JCM1046.</title>
        <authorList>
            <person name="Raftis E.J."/>
            <person name="Forde B.M."/>
            <person name="Claesson M.J."/>
            <person name="O'Toole P.W."/>
        </authorList>
    </citation>
    <scope>NUCLEOTIDE SEQUENCE [LARGE SCALE GENOMIC DNA]</scope>
    <source>
        <strain evidence="10 11">JCM1046</strain>
        <plasmid evidence="10 11">pMP1046B</plasmid>
    </source>
</reference>
<geneLocation type="plasmid" evidence="10 11">
    <name>pMP1046B</name>
</geneLocation>
<dbReference type="InterPro" id="IPR001001">
    <property type="entry name" value="DNA_polIII_beta"/>
</dbReference>
<dbReference type="GO" id="GO:0009360">
    <property type="term" value="C:DNA polymerase III complex"/>
    <property type="evidence" value="ECO:0007669"/>
    <property type="project" value="InterPro"/>
</dbReference>
<evidence type="ECO:0000256" key="5">
    <source>
        <dbReference type="ARBA" id="ARBA00022695"/>
    </source>
</evidence>
<proteinExistence type="inferred from homology"/>
<dbReference type="Gene3D" id="3.10.150.10">
    <property type="entry name" value="DNA Polymerase III, subunit A, domain 2"/>
    <property type="match status" value="1"/>
</dbReference>
<evidence type="ECO:0000256" key="4">
    <source>
        <dbReference type="ARBA" id="ARBA00022679"/>
    </source>
</evidence>
<dbReference type="GO" id="GO:0008408">
    <property type="term" value="F:3'-5' exonuclease activity"/>
    <property type="evidence" value="ECO:0007669"/>
    <property type="project" value="InterPro"/>
</dbReference>
<evidence type="ECO:0000313" key="11">
    <source>
        <dbReference type="Proteomes" id="UP000029488"/>
    </source>
</evidence>
<evidence type="ECO:0000256" key="7">
    <source>
        <dbReference type="ARBA" id="ARBA00022932"/>
    </source>
</evidence>
<accession>A0A089QEY0</accession>
<dbReference type="PANTHER" id="PTHR30478">
    <property type="entry name" value="DNA POLYMERASE III SUBUNIT BETA"/>
    <property type="match status" value="1"/>
</dbReference>
<sequence length="270" mass="31288">MTKTEIKVNAKELVKGYKEILVHVSKSSFRPILATLNHVVENNKLTLVATDTHSLGKLTLDCENNNDVEFAVPRKAIQAVAKLKNKELVDKEIILEFSDNKINYIVNGKEFISSMTESNYPSVERILPVVNEDRNITFNIRELKEFIKHIKETGYHRKNWNNKTIQSNIKFIKGQFVFSYEYEDEEGSVYYKKENIDCVVTKGFTDDYDINLNIYELEKHVNKFLVGNKTITLAFVEKEFMNSQNVRPIQVTYNGLDNYVGVLAPMRAFR</sequence>
<feature type="domain" description="DNA polymerase III beta sliding clamp central" evidence="9">
    <location>
        <begin position="8"/>
        <end position="121"/>
    </location>
</feature>
<comment type="similarity">
    <text evidence="2">Belongs to the beta sliding clamp family.</text>
</comment>
<keyword evidence="8" id="KW-0238">DNA-binding</keyword>
<evidence type="ECO:0000256" key="8">
    <source>
        <dbReference type="ARBA" id="ARBA00023125"/>
    </source>
</evidence>
<comment type="subcellular location">
    <subcellularLocation>
        <location evidence="1">Cytoplasm</location>
    </subcellularLocation>
</comment>
<dbReference type="GO" id="GO:0006271">
    <property type="term" value="P:DNA strand elongation involved in DNA replication"/>
    <property type="evidence" value="ECO:0007669"/>
    <property type="project" value="TreeGrafter"/>
</dbReference>
<keyword evidence="6" id="KW-0235">DNA replication</keyword>
<name>A0A089QEY0_9LACO</name>
<protein>
    <submittedName>
        <fullName evidence="10">Putative DNA polymerase III, beta chain</fullName>
    </submittedName>
</protein>
<evidence type="ECO:0000256" key="1">
    <source>
        <dbReference type="ARBA" id="ARBA00004496"/>
    </source>
</evidence>
<dbReference type="SUPFAM" id="SSF55979">
    <property type="entry name" value="DNA clamp"/>
    <property type="match status" value="1"/>
</dbReference>
<dbReference type="InterPro" id="IPR022637">
    <property type="entry name" value="DNA_polIII_beta_cen"/>
</dbReference>
<dbReference type="PANTHER" id="PTHR30478:SF0">
    <property type="entry name" value="BETA SLIDING CLAMP"/>
    <property type="match status" value="1"/>
</dbReference>
<dbReference type="CDD" id="cd00140">
    <property type="entry name" value="beta_clamp"/>
    <property type="match status" value="1"/>
</dbReference>
<gene>
    <name evidence="10" type="ORF">LSJ_3019</name>
</gene>
<dbReference type="GO" id="GO:0005737">
    <property type="term" value="C:cytoplasm"/>
    <property type="evidence" value="ECO:0007669"/>
    <property type="project" value="UniProtKB-SubCell"/>
</dbReference>
<evidence type="ECO:0000256" key="6">
    <source>
        <dbReference type="ARBA" id="ARBA00022705"/>
    </source>
</evidence>
<dbReference type="AlphaFoldDB" id="A0A089QEY0"/>
<keyword evidence="5" id="KW-0548">Nucleotidyltransferase</keyword>
<dbReference type="EMBL" id="CP007648">
    <property type="protein sequence ID" value="AIR11639.1"/>
    <property type="molecule type" value="Genomic_DNA"/>
</dbReference>
<dbReference type="Gene3D" id="3.70.10.10">
    <property type="match status" value="1"/>
</dbReference>
<dbReference type="GO" id="GO:0003677">
    <property type="term" value="F:DNA binding"/>
    <property type="evidence" value="ECO:0007669"/>
    <property type="project" value="UniProtKB-KW"/>
</dbReference>
<keyword evidence="7" id="KW-0239">DNA-directed DNA polymerase</keyword>
<evidence type="ECO:0000256" key="3">
    <source>
        <dbReference type="ARBA" id="ARBA00022490"/>
    </source>
</evidence>
<evidence type="ECO:0000259" key="9">
    <source>
        <dbReference type="Pfam" id="PF02767"/>
    </source>
</evidence>